<dbReference type="PATRIC" id="fig|1423769.4.peg.390"/>
<dbReference type="EMBL" id="AZEU01000102">
    <property type="protein sequence ID" value="KRL47193.1"/>
    <property type="molecule type" value="Genomic_DNA"/>
</dbReference>
<evidence type="ECO:0000256" key="1">
    <source>
        <dbReference type="SAM" id="Phobius"/>
    </source>
</evidence>
<keyword evidence="3" id="KW-1185">Reference proteome</keyword>
<dbReference type="Proteomes" id="UP000051790">
    <property type="component" value="Unassembled WGS sequence"/>
</dbReference>
<accession>A0A0R1QS98</accession>
<dbReference type="RefSeq" id="WP_054714286.1">
    <property type="nucleotide sequence ID" value="NZ_AZEU01000102.1"/>
</dbReference>
<keyword evidence="1" id="KW-0472">Membrane</keyword>
<feature type="transmembrane region" description="Helical" evidence="1">
    <location>
        <begin position="12"/>
        <end position="31"/>
    </location>
</feature>
<dbReference type="PROSITE" id="PS51257">
    <property type="entry name" value="PROKAR_LIPOPROTEIN"/>
    <property type="match status" value="1"/>
</dbReference>
<organism evidence="2 3">
    <name type="scientific">Lacticaseibacillus manihotivorans DSM 13343 = JCM 12514</name>
    <dbReference type="NCBI Taxonomy" id="1423769"/>
    <lineage>
        <taxon>Bacteria</taxon>
        <taxon>Bacillati</taxon>
        <taxon>Bacillota</taxon>
        <taxon>Bacilli</taxon>
        <taxon>Lactobacillales</taxon>
        <taxon>Lactobacillaceae</taxon>
        <taxon>Lacticaseibacillus</taxon>
    </lineage>
</organism>
<protein>
    <submittedName>
        <fullName evidence="2">Uncharacterized protein</fullName>
    </submittedName>
</protein>
<keyword evidence="1" id="KW-0812">Transmembrane</keyword>
<comment type="caution">
    <text evidence="2">The sequence shown here is derived from an EMBL/GenBank/DDBJ whole genome shotgun (WGS) entry which is preliminary data.</text>
</comment>
<proteinExistence type="predicted"/>
<evidence type="ECO:0000313" key="3">
    <source>
        <dbReference type="Proteomes" id="UP000051790"/>
    </source>
</evidence>
<keyword evidence="1" id="KW-1133">Transmembrane helix</keyword>
<dbReference type="OrthoDB" id="9931470at2"/>
<dbReference type="AlphaFoldDB" id="A0A0R1QS98"/>
<name>A0A0R1QS98_9LACO</name>
<gene>
    <name evidence="2" type="ORF">FD01_GL000362</name>
</gene>
<evidence type="ECO:0000313" key="2">
    <source>
        <dbReference type="EMBL" id="KRL47193.1"/>
    </source>
</evidence>
<reference evidence="2 3" key="1">
    <citation type="journal article" date="2015" name="Genome Announc.">
        <title>Expanding the biotechnology potential of lactobacilli through comparative genomics of 213 strains and associated genera.</title>
        <authorList>
            <person name="Sun Z."/>
            <person name="Harris H.M."/>
            <person name="McCann A."/>
            <person name="Guo C."/>
            <person name="Argimon S."/>
            <person name="Zhang W."/>
            <person name="Yang X."/>
            <person name="Jeffery I.B."/>
            <person name="Cooney J.C."/>
            <person name="Kagawa T.F."/>
            <person name="Liu W."/>
            <person name="Song Y."/>
            <person name="Salvetti E."/>
            <person name="Wrobel A."/>
            <person name="Rasinkangas P."/>
            <person name="Parkhill J."/>
            <person name="Rea M.C."/>
            <person name="O'Sullivan O."/>
            <person name="Ritari J."/>
            <person name="Douillard F.P."/>
            <person name="Paul Ross R."/>
            <person name="Yang R."/>
            <person name="Briner A.E."/>
            <person name="Felis G.E."/>
            <person name="de Vos W.M."/>
            <person name="Barrangou R."/>
            <person name="Klaenhammer T.R."/>
            <person name="Caufield P.W."/>
            <person name="Cui Y."/>
            <person name="Zhang H."/>
            <person name="O'Toole P.W."/>
        </authorList>
    </citation>
    <scope>NUCLEOTIDE SEQUENCE [LARGE SCALE GENOMIC DNA]</scope>
    <source>
        <strain evidence="2 3">DSM 13343</strain>
    </source>
</reference>
<sequence length="164" mass="18549">MEKKRTIPWKNIFGVVGILFFVMAAACYLLLNQTMLGVAAALVGAMFIDFAMFPDAKRTTWQKLRWPAIIMVALIWTGFASFGRHTYAGVVTKVTRVEERHNGYHYEVTLQSGKDTYQFEDSVNMLVGKSHYLHLHVSDKRVKVTTSGVLPNNPVIQQNILSVK</sequence>
<feature type="transmembrane region" description="Helical" evidence="1">
    <location>
        <begin position="37"/>
        <end position="54"/>
    </location>
</feature>
<feature type="transmembrane region" description="Helical" evidence="1">
    <location>
        <begin position="66"/>
        <end position="83"/>
    </location>
</feature>